<name>A0ACC8XJ22_9FIRM</name>
<sequence>MNIDKYNGIINNQMWVYTGKVTKIVGMAIECEGPISNIGDICEIHSQSGTKKLLAEVVGFKDKNILMMPLGNIEGIGPGCKVISNGQKLSVKVDSNLLGNVVDWQAKPIDGREINCQFEVPIENEAPNPLLRERISKQLVLGVKAIDGMLSVGRGQRMGIFAGSGVGKSTLMGMIARNALSDINVIALIGERGREVREFIEKDLQAAGLKRSIVVVATSDQPALMRLKAAKTATALAEFFRSQGRDVLLLMDSLTRFSMAQREIGLSIGEPPISRGYTPSVFGIMPKLLERAGNDNKGSITGLYTVLVDGDDFNEPITDTARGILDGHIMLSRKLAHKAHYPAIDVLSSISRVMGDITTSEHRQAMMQIKKYMAIYNEAEDLINVGAYNKGSNAEIDEAIEKHASINNFLHQNTHDNVPLKQTLEMMMEIVK</sequence>
<dbReference type="Proteomes" id="UP000188637">
    <property type="component" value="Unassembled WGS sequence"/>
</dbReference>
<gene>
    <name evidence="1" type="ORF">AN640_00895</name>
</gene>
<reference evidence="1" key="1">
    <citation type="submission" date="2016-08" db="EMBL/GenBank/DDBJ databases">
        <authorList>
            <person name="Ngugi D.K."/>
            <person name="Miyake S."/>
            <person name="Stingl U."/>
        </authorList>
    </citation>
    <scope>NUCLEOTIDE SEQUENCE</scope>
    <source>
        <strain evidence="1">SCG-D08WGA-EpuloA1</strain>
    </source>
</reference>
<proteinExistence type="predicted"/>
<keyword evidence="1" id="KW-0282">Flagellum</keyword>
<keyword evidence="1" id="KW-0969">Cilium</keyword>
<dbReference type="EMBL" id="LJHD01000024">
    <property type="protein sequence ID" value="ONI46362.1"/>
    <property type="molecule type" value="Genomic_DNA"/>
</dbReference>
<evidence type="ECO:0000313" key="1">
    <source>
        <dbReference type="EMBL" id="ONI46362.1"/>
    </source>
</evidence>
<keyword evidence="2" id="KW-1185">Reference proteome</keyword>
<evidence type="ECO:0000313" key="2">
    <source>
        <dbReference type="Proteomes" id="UP000188637"/>
    </source>
</evidence>
<protein>
    <submittedName>
        <fullName evidence="1">Flagellar protein export ATPase FliI</fullName>
    </submittedName>
</protein>
<organism evidence="1 2">
    <name type="scientific">Candidatus Epulonipiscium fishelsonii</name>
    <dbReference type="NCBI Taxonomy" id="77094"/>
    <lineage>
        <taxon>Bacteria</taxon>
        <taxon>Bacillati</taxon>
        <taxon>Bacillota</taxon>
        <taxon>Clostridia</taxon>
        <taxon>Lachnospirales</taxon>
        <taxon>Lachnospiraceae</taxon>
        <taxon>Candidatus Epulonipiscium</taxon>
    </lineage>
</organism>
<keyword evidence="1" id="KW-0966">Cell projection</keyword>
<accession>A0ACC8XJ22</accession>
<comment type="caution">
    <text evidence="1">The sequence shown here is derived from an EMBL/GenBank/DDBJ whole genome shotgun (WGS) entry which is preliminary data.</text>
</comment>